<accession>A0AAU9TBS4</accession>
<reference evidence="1 2" key="1">
    <citation type="submission" date="2022-03" db="EMBL/GenBank/DDBJ databases">
        <authorList>
            <person name="Nunn A."/>
            <person name="Chopra R."/>
            <person name="Nunn A."/>
            <person name="Contreras Garrido A."/>
        </authorList>
    </citation>
    <scope>NUCLEOTIDE SEQUENCE [LARGE SCALE GENOMIC DNA]</scope>
</reference>
<dbReference type="Proteomes" id="UP000836841">
    <property type="component" value="Chromosome 7"/>
</dbReference>
<proteinExistence type="predicted"/>
<sequence length="79" mass="8885">MVTANMSLLGLRAGTAEYFRLLLKPEGGQALQKAEAEVVDMQYVKKKLEEMRSLVDGGMTEEVKVKLEDVMVNLLEKIR</sequence>
<name>A0AAU9TBS4_THLAR</name>
<dbReference type="EMBL" id="OU466863">
    <property type="protein sequence ID" value="CAH2080031.1"/>
    <property type="molecule type" value="Genomic_DNA"/>
</dbReference>
<feature type="non-terminal residue" evidence="1">
    <location>
        <position position="1"/>
    </location>
</feature>
<organism evidence="1 2">
    <name type="scientific">Thlaspi arvense</name>
    <name type="common">Field penny-cress</name>
    <dbReference type="NCBI Taxonomy" id="13288"/>
    <lineage>
        <taxon>Eukaryota</taxon>
        <taxon>Viridiplantae</taxon>
        <taxon>Streptophyta</taxon>
        <taxon>Embryophyta</taxon>
        <taxon>Tracheophyta</taxon>
        <taxon>Spermatophyta</taxon>
        <taxon>Magnoliopsida</taxon>
        <taxon>eudicotyledons</taxon>
        <taxon>Gunneridae</taxon>
        <taxon>Pentapetalae</taxon>
        <taxon>rosids</taxon>
        <taxon>malvids</taxon>
        <taxon>Brassicales</taxon>
        <taxon>Brassicaceae</taxon>
        <taxon>Thlaspideae</taxon>
        <taxon>Thlaspi</taxon>
    </lineage>
</organism>
<gene>
    <name evidence="1" type="ORF">TAV2_LOCUS24073</name>
</gene>
<keyword evidence="2" id="KW-1185">Reference proteome</keyword>
<protein>
    <submittedName>
        <fullName evidence="1">Uncharacterized protein</fullName>
    </submittedName>
</protein>
<evidence type="ECO:0000313" key="1">
    <source>
        <dbReference type="EMBL" id="CAH2080031.1"/>
    </source>
</evidence>
<dbReference type="AlphaFoldDB" id="A0AAU9TBS4"/>
<evidence type="ECO:0000313" key="2">
    <source>
        <dbReference type="Proteomes" id="UP000836841"/>
    </source>
</evidence>